<evidence type="ECO:0000313" key="2">
    <source>
        <dbReference type="EMBL" id="MDN4613235.1"/>
    </source>
</evidence>
<evidence type="ECO:0000259" key="1">
    <source>
        <dbReference type="Pfam" id="PF08241"/>
    </source>
</evidence>
<dbReference type="RefSeq" id="WP_301212716.1">
    <property type="nucleotide sequence ID" value="NZ_JAROCF010000001.1"/>
</dbReference>
<proteinExistence type="predicted"/>
<name>A0ABT8K712_9MICO</name>
<dbReference type="GO" id="GO:0032259">
    <property type="term" value="P:methylation"/>
    <property type="evidence" value="ECO:0007669"/>
    <property type="project" value="UniProtKB-KW"/>
</dbReference>
<dbReference type="Gene3D" id="3.40.50.150">
    <property type="entry name" value="Vaccinia Virus protein VP39"/>
    <property type="match status" value="1"/>
</dbReference>
<organism evidence="2 3">
    <name type="scientific">Leifsonia williamsii</name>
    <dbReference type="NCBI Taxonomy" id="3035919"/>
    <lineage>
        <taxon>Bacteria</taxon>
        <taxon>Bacillati</taxon>
        <taxon>Actinomycetota</taxon>
        <taxon>Actinomycetes</taxon>
        <taxon>Micrococcales</taxon>
        <taxon>Microbacteriaceae</taxon>
        <taxon>Leifsonia</taxon>
    </lineage>
</organism>
<dbReference type="CDD" id="cd02440">
    <property type="entry name" value="AdoMet_MTases"/>
    <property type="match status" value="1"/>
</dbReference>
<dbReference type="InterPro" id="IPR050508">
    <property type="entry name" value="Methyltransf_Superfamily"/>
</dbReference>
<dbReference type="InterPro" id="IPR029063">
    <property type="entry name" value="SAM-dependent_MTases_sf"/>
</dbReference>
<keyword evidence="2" id="KW-0808">Transferase</keyword>
<feature type="domain" description="Methyltransferase type 11" evidence="1">
    <location>
        <begin position="52"/>
        <end position="145"/>
    </location>
</feature>
<dbReference type="GO" id="GO:0008168">
    <property type="term" value="F:methyltransferase activity"/>
    <property type="evidence" value="ECO:0007669"/>
    <property type="project" value="UniProtKB-KW"/>
</dbReference>
<keyword evidence="3" id="KW-1185">Reference proteome</keyword>
<comment type="caution">
    <text evidence="2">The sequence shown here is derived from an EMBL/GenBank/DDBJ whole genome shotgun (WGS) entry which is preliminary data.</text>
</comment>
<protein>
    <submittedName>
        <fullName evidence="2">Methyltransferase domain-containing protein</fullName>
    </submittedName>
</protein>
<evidence type="ECO:0000313" key="3">
    <source>
        <dbReference type="Proteomes" id="UP001174208"/>
    </source>
</evidence>
<keyword evidence="2" id="KW-0489">Methyltransferase</keyword>
<sequence>MAMTGPSRETLRQLRTWRREAARYDTVMAKTERGMLAGTREWLGARAVGRVLEVAVGTGRTLPYYRDVASLTAIDLTPEMLAVARSRAEHAGIEVELSEADAEALPFPDARFDTVVCALALCSIPHPDAAVAEMRRVLVPGGTLLLADHIGSTWPPVYALQWLMERWSVPVRGEHLTRRHLSRVEATGFRVVERERLKAGMVERIRAIRP</sequence>
<reference evidence="2" key="1">
    <citation type="submission" date="2023-06" db="EMBL/GenBank/DDBJ databases">
        <title>MT1 and MT2 Draft Genomes of Novel Species.</title>
        <authorList>
            <person name="Venkateswaran K."/>
        </authorList>
    </citation>
    <scope>NUCLEOTIDE SEQUENCE</scope>
    <source>
        <strain evidence="2">F6_8S_P_1B</strain>
    </source>
</reference>
<dbReference type="EMBL" id="JAROCF010000001">
    <property type="protein sequence ID" value="MDN4613235.1"/>
    <property type="molecule type" value="Genomic_DNA"/>
</dbReference>
<dbReference type="Proteomes" id="UP001174208">
    <property type="component" value="Unassembled WGS sequence"/>
</dbReference>
<dbReference type="Pfam" id="PF08241">
    <property type="entry name" value="Methyltransf_11"/>
    <property type="match status" value="1"/>
</dbReference>
<accession>A0ABT8K712</accession>
<dbReference type="InterPro" id="IPR013216">
    <property type="entry name" value="Methyltransf_11"/>
</dbReference>
<gene>
    <name evidence="2" type="ORF">P5G50_02115</name>
</gene>
<dbReference type="SUPFAM" id="SSF53335">
    <property type="entry name" value="S-adenosyl-L-methionine-dependent methyltransferases"/>
    <property type="match status" value="1"/>
</dbReference>
<dbReference type="PANTHER" id="PTHR42912">
    <property type="entry name" value="METHYLTRANSFERASE"/>
    <property type="match status" value="1"/>
</dbReference>